<dbReference type="GO" id="GO:0016705">
    <property type="term" value="F:oxidoreductase activity, acting on paired donors, with incorporation or reduction of molecular oxygen"/>
    <property type="evidence" value="ECO:0007669"/>
    <property type="project" value="UniProtKB-ARBA"/>
</dbReference>
<dbReference type="Pfam" id="PF19112">
    <property type="entry name" value="VanA_C"/>
    <property type="match status" value="1"/>
</dbReference>
<dbReference type="InterPro" id="IPR036922">
    <property type="entry name" value="Rieske_2Fe-2S_sf"/>
</dbReference>
<dbReference type="PANTHER" id="PTHR21266">
    <property type="entry name" value="IRON-SULFUR DOMAIN CONTAINING PROTEIN"/>
    <property type="match status" value="1"/>
</dbReference>
<dbReference type="GO" id="GO:0004497">
    <property type="term" value="F:monooxygenase activity"/>
    <property type="evidence" value="ECO:0007669"/>
    <property type="project" value="UniProtKB-ARBA"/>
</dbReference>
<keyword evidence="5" id="KW-0411">Iron-sulfur</keyword>
<dbReference type="SUPFAM" id="SSF50022">
    <property type="entry name" value="ISP domain"/>
    <property type="match status" value="1"/>
</dbReference>
<proteinExistence type="predicted"/>
<dbReference type="AlphaFoldDB" id="A0A162EAG9"/>
<dbReference type="GO" id="GO:0046872">
    <property type="term" value="F:metal ion binding"/>
    <property type="evidence" value="ECO:0007669"/>
    <property type="project" value="UniProtKB-KW"/>
</dbReference>
<dbReference type="PANTHER" id="PTHR21266:SF60">
    <property type="entry name" value="3-KETOSTEROID-9-ALPHA-MONOOXYGENASE, OXYGENASE COMPONENT"/>
    <property type="match status" value="1"/>
</dbReference>
<dbReference type="GO" id="GO:0051537">
    <property type="term" value="F:2 iron, 2 sulfur cluster binding"/>
    <property type="evidence" value="ECO:0007669"/>
    <property type="project" value="UniProtKB-KW"/>
</dbReference>
<evidence type="ECO:0000256" key="1">
    <source>
        <dbReference type="ARBA" id="ARBA00022714"/>
    </source>
</evidence>
<dbReference type="InterPro" id="IPR017941">
    <property type="entry name" value="Rieske_2Fe-2S"/>
</dbReference>
<evidence type="ECO:0000256" key="2">
    <source>
        <dbReference type="ARBA" id="ARBA00022723"/>
    </source>
</evidence>
<keyword evidence="1" id="KW-0001">2Fe-2S</keyword>
<evidence type="ECO:0000256" key="4">
    <source>
        <dbReference type="ARBA" id="ARBA00023004"/>
    </source>
</evidence>
<dbReference type="InterPro" id="IPR050584">
    <property type="entry name" value="Cholesterol_7-desaturase"/>
</dbReference>
<evidence type="ECO:0000313" key="7">
    <source>
        <dbReference type="EMBL" id="KZS68248.1"/>
    </source>
</evidence>
<dbReference type="Proteomes" id="UP000077342">
    <property type="component" value="Unassembled WGS sequence"/>
</dbReference>
<dbReference type="PROSITE" id="PS51296">
    <property type="entry name" value="RIESKE"/>
    <property type="match status" value="1"/>
</dbReference>
<gene>
    <name evidence="7" type="ORF">A4G28_26810</name>
</gene>
<dbReference type="EMBL" id="LWCI01000002">
    <property type="protein sequence ID" value="KZS68248.1"/>
    <property type="molecule type" value="Genomic_DNA"/>
</dbReference>
<sequence length="348" mass="38603">MTANYPRDCWYVAAVSDEIGTAPLGRRLLDRRVVLYRQESGQIVALADQCGHRGYPLSKGHVKGDNIECGYHGFQYDPTGACAKVPSQPHPPYGACVARYPVREVAPFVWIWLGAPGRAAGRPVPALPWLTGHDWASSGTSLRVNANYMLVHEHYLDLTHIPWVHPQETPPTIGSVAPLDEIEVSETSVTFSRNMPVAPLADWEAAATGLPRDRDYHRRHYGTFISPAVLVEGWDLFGADGQTFGQVRIQAVTPETPWNTHLFWQFARNYSLDDERVGQRLHAVFEQVMRVDVGVVETIQDTVGYAGAANGFHVSADAGVLKVRRIVESMLTHERQYRSPTAGMPVQA</sequence>
<comment type="caution">
    <text evidence="7">The sequence shown here is derived from an EMBL/GenBank/DDBJ whole genome shotgun (WGS) entry which is preliminary data.</text>
</comment>
<evidence type="ECO:0000259" key="6">
    <source>
        <dbReference type="PROSITE" id="PS51296"/>
    </source>
</evidence>
<keyword evidence="8" id="KW-1185">Reference proteome</keyword>
<keyword evidence="4" id="KW-0408">Iron</keyword>
<evidence type="ECO:0000256" key="3">
    <source>
        <dbReference type="ARBA" id="ARBA00023002"/>
    </source>
</evidence>
<evidence type="ECO:0000256" key="5">
    <source>
        <dbReference type="ARBA" id="ARBA00023014"/>
    </source>
</evidence>
<keyword evidence="2" id="KW-0479">Metal-binding</keyword>
<organism evidence="7 8">
    <name type="scientific">Mycobacterium ostraviense</name>
    <dbReference type="NCBI Taxonomy" id="2738409"/>
    <lineage>
        <taxon>Bacteria</taxon>
        <taxon>Bacillati</taxon>
        <taxon>Actinomycetota</taxon>
        <taxon>Actinomycetes</taxon>
        <taxon>Mycobacteriales</taxon>
        <taxon>Mycobacteriaceae</taxon>
        <taxon>Mycobacterium</taxon>
    </lineage>
</organism>
<accession>A0A162EAG9</accession>
<dbReference type="SUPFAM" id="SSF55961">
    <property type="entry name" value="Bet v1-like"/>
    <property type="match status" value="1"/>
</dbReference>
<protein>
    <recommendedName>
        <fullName evidence="6">Rieske domain-containing protein</fullName>
    </recommendedName>
</protein>
<name>A0A162EAG9_9MYCO</name>
<dbReference type="Gene3D" id="3.90.380.10">
    <property type="entry name" value="Naphthalene 1,2-dioxygenase Alpha Subunit, Chain A, domain 1"/>
    <property type="match status" value="1"/>
</dbReference>
<dbReference type="RefSeq" id="WP_075509025.1">
    <property type="nucleotide sequence ID" value="NZ_LWCI01000002.1"/>
</dbReference>
<feature type="domain" description="Rieske" evidence="6">
    <location>
        <begin position="10"/>
        <end position="111"/>
    </location>
</feature>
<reference evidence="8" key="1">
    <citation type="submission" date="2016-04" db="EMBL/GenBank/DDBJ databases">
        <authorList>
            <person name="Strapagiel D."/>
            <person name="Borowka P."/>
            <person name="Marciniak B."/>
            <person name="Bakula Z."/>
            <person name="Van Ingen J."/>
            <person name="Safianowska A."/>
            <person name="Dziadek J."/>
            <person name="Jagielski T."/>
        </authorList>
    </citation>
    <scope>NUCLEOTIDE SEQUENCE [LARGE SCALE GENOMIC DNA]</scope>
    <source>
        <strain evidence="8">1010001458</strain>
    </source>
</reference>
<dbReference type="InterPro" id="IPR044043">
    <property type="entry name" value="VanA_C_cat"/>
</dbReference>
<dbReference type="Pfam" id="PF00355">
    <property type="entry name" value="Rieske"/>
    <property type="match status" value="1"/>
</dbReference>
<evidence type="ECO:0000313" key="8">
    <source>
        <dbReference type="Proteomes" id="UP000077342"/>
    </source>
</evidence>
<dbReference type="Gene3D" id="2.102.10.10">
    <property type="entry name" value="Rieske [2Fe-2S] iron-sulphur domain"/>
    <property type="match status" value="1"/>
</dbReference>
<keyword evidence="3" id="KW-0560">Oxidoreductase</keyword>